<sequence length="299" mass="34841">MLDFGFQRCGHGTFLNEEQLLQCVKQYIAIEGCLASNIKCATVKSYDSHHFPNIFRNAQSRFIKVVTLIIVAEKTSKHPNDPPKRNPTVGMKRAVTMIIVKLFQKDHRVVPRYQIMQSSPKCTLPNGDSTISLQYDENDCNELFKANLPQDVIKANQSRFRLHFQLQSNLSFWKSYINGEWVEANDGERYEIKNTADGEIIRYVPNMKIEDCQKAIEVAKCVFQSKEWPSFYNQFRGETRDDLEKMLDYAQANREQNEILIMESAWRAPNWYLMKKALLKNEQAYSKLYGCKVNLYCAF</sequence>
<evidence type="ECO:0000313" key="2">
    <source>
        <dbReference type="Proteomes" id="UP000092445"/>
    </source>
</evidence>
<dbReference type="Gene3D" id="3.40.605.10">
    <property type="entry name" value="Aldehyde Dehydrogenase, Chain A, domain 1"/>
    <property type="match status" value="1"/>
</dbReference>
<protein>
    <recommendedName>
        <fullName evidence="3">Aldehyde dehydrogenase domain-containing protein</fullName>
    </recommendedName>
</protein>
<evidence type="ECO:0008006" key="3">
    <source>
        <dbReference type="Google" id="ProtNLM"/>
    </source>
</evidence>
<organism evidence="1 2">
    <name type="scientific">Glossina pallidipes</name>
    <name type="common">Tsetse fly</name>
    <dbReference type="NCBI Taxonomy" id="7398"/>
    <lineage>
        <taxon>Eukaryota</taxon>
        <taxon>Metazoa</taxon>
        <taxon>Ecdysozoa</taxon>
        <taxon>Arthropoda</taxon>
        <taxon>Hexapoda</taxon>
        <taxon>Insecta</taxon>
        <taxon>Pterygota</taxon>
        <taxon>Neoptera</taxon>
        <taxon>Endopterygota</taxon>
        <taxon>Diptera</taxon>
        <taxon>Brachycera</taxon>
        <taxon>Muscomorpha</taxon>
        <taxon>Hippoboscoidea</taxon>
        <taxon>Glossinidae</taxon>
        <taxon>Glossina</taxon>
    </lineage>
</organism>
<dbReference type="SUPFAM" id="SSF53720">
    <property type="entry name" value="ALDH-like"/>
    <property type="match status" value="1"/>
</dbReference>
<dbReference type="EnsemblMetazoa" id="GPAI014772-RA">
    <property type="protein sequence ID" value="GPAI014772-PA"/>
    <property type="gene ID" value="GPAI014772"/>
</dbReference>
<reference evidence="1" key="2">
    <citation type="submission" date="2020-05" db="UniProtKB">
        <authorList>
            <consortium name="EnsemblMetazoa"/>
        </authorList>
    </citation>
    <scope>IDENTIFICATION</scope>
    <source>
        <strain evidence="1">IAEA</strain>
    </source>
</reference>
<dbReference type="GO" id="GO:0016491">
    <property type="term" value="F:oxidoreductase activity"/>
    <property type="evidence" value="ECO:0007669"/>
    <property type="project" value="InterPro"/>
</dbReference>
<proteinExistence type="predicted"/>
<dbReference type="InterPro" id="IPR016162">
    <property type="entry name" value="Ald_DH_N"/>
</dbReference>
<dbReference type="InterPro" id="IPR016161">
    <property type="entry name" value="Ald_DH/histidinol_DH"/>
</dbReference>
<dbReference type="STRING" id="7398.A0A1A9ZHG2"/>
<dbReference type="Proteomes" id="UP000092445">
    <property type="component" value="Unassembled WGS sequence"/>
</dbReference>
<keyword evidence="2" id="KW-1185">Reference proteome</keyword>
<dbReference type="VEuPathDB" id="VectorBase:GPAI014772"/>
<name>A0A1A9ZHG2_GLOPL</name>
<dbReference type="AlphaFoldDB" id="A0A1A9ZHG2"/>
<dbReference type="Gene3D" id="3.20.20.140">
    <property type="entry name" value="Metal-dependent hydrolases"/>
    <property type="match status" value="1"/>
</dbReference>
<evidence type="ECO:0000313" key="1">
    <source>
        <dbReference type="EnsemblMetazoa" id="GPAI014772-PA"/>
    </source>
</evidence>
<reference evidence="2" key="1">
    <citation type="submission" date="2014-03" db="EMBL/GenBank/DDBJ databases">
        <authorList>
            <person name="Aksoy S."/>
            <person name="Warren W."/>
            <person name="Wilson R.K."/>
        </authorList>
    </citation>
    <scope>NUCLEOTIDE SEQUENCE [LARGE SCALE GENOMIC DNA]</scope>
    <source>
        <strain evidence="2">IAEA</strain>
    </source>
</reference>
<accession>A0A1A9ZHG2</accession>